<reference evidence="1 2" key="1">
    <citation type="submission" date="2018-02" db="EMBL/GenBank/DDBJ databases">
        <title>Draft genome sequence of bacterial isolates from marine environment.</title>
        <authorList>
            <person name="Singh S.K."/>
            <person name="Hill R."/>
            <person name="Major S."/>
            <person name="Cai H."/>
            <person name="Li Y."/>
        </authorList>
    </citation>
    <scope>NUCLEOTIDE SEQUENCE [LARGE SCALE GENOMIC DNA]</scope>
    <source>
        <strain evidence="1 2">IMET F</strain>
    </source>
</reference>
<sequence length="61" mass="7735">MSTTYYYDDNDNISKIEFFDNENCFEVTFRYRFDENNNWIEIIKNVNGKDLYMWKREIEYH</sequence>
<dbReference type="AlphaFoldDB" id="A0A2S7I7L5"/>
<accession>A0A2S7I7L5</accession>
<evidence type="ECO:0000313" key="2">
    <source>
        <dbReference type="Proteomes" id="UP000238565"/>
    </source>
</evidence>
<dbReference type="EMBL" id="PTPZ01000001">
    <property type="protein sequence ID" value="PPZ92570.1"/>
    <property type="molecule type" value="Genomic_DNA"/>
</dbReference>
<evidence type="ECO:0000313" key="1">
    <source>
        <dbReference type="EMBL" id="PPZ92570.1"/>
    </source>
</evidence>
<comment type="caution">
    <text evidence="1">The sequence shown here is derived from an EMBL/GenBank/DDBJ whole genome shotgun (WGS) entry which is preliminary data.</text>
</comment>
<dbReference type="Proteomes" id="UP000238565">
    <property type="component" value="Unassembled WGS sequence"/>
</dbReference>
<gene>
    <name evidence="1" type="ORF">C3729_00710</name>
</gene>
<name>A0A2S7I7L5_9FLAO</name>
<proteinExistence type="predicted"/>
<organism evidence="1 2">
    <name type="scientific">Cloacibacterium normanense</name>
    <dbReference type="NCBI Taxonomy" id="237258"/>
    <lineage>
        <taxon>Bacteria</taxon>
        <taxon>Pseudomonadati</taxon>
        <taxon>Bacteroidota</taxon>
        <taxon>Flavobacteriia</taxon>
        <taxon>Flavobacteriales</taxon>
        <taxon>Weeksellaceae</taxon>
    </lineage>
</organism>
<protein>
    <submittedName>
        <fullName evidence="1">Uncharacterized protein</fullName>
    </submittedName>
</protein>